<evidence type="ECO:0000256" key="1">
    <source>
        <dbReference type="ARBA" id="ARBA00022741"/>
    </source>
</evidence>
<dbReference type="GO" id="GO:0005524">
    <property type="term" value="F:ATP binding"/>
    <property type="evidence" value="ECO:0007669"/>
    <property type="project" value="UniProtKB-KW"/>
</dbReference>
<feature type="compositionally biased region" description="Low complexity" evidence="5">
    <location>
        <begin position="96"/>
        <end position="122"/>
    </location>
</feature>
<dbReference type="AlphaFoldDB" id="K3W9Z7"/>
<dbReference type="FunFam" id="3.40.50.300:FF:000326">
    <property type="entry name" value="P-loop containing nucleoside triphosphate hydrolase"/>
    <property type="match status" value="1"/>
</dbReference>
<sequence>MGTDTEHKEDFVHGTDSGQDDEHMRATAEHQNNHERVDVVSLDSDGDQEFDEEHDIPTPKARLRVQEITSDSEVLSSDSESESDDEVGGSSNGLEAALQAAASSSSARTNNRSSNAASQQRSVFSLNATESATEQPKLSDAAIKRKRPRMPDESVSSGSSSIPEKKKIARAKVPTSSISGFKITSTSNSSYKSTLLWPALDEFYEFILDLSPRRIEVTEKHQRYLSRYFRRSLPARYSSLSEYTNVQIEAIMEELASSVRSSEQFSRQNSFKSLVLTSVSPCGRLGTGQSQSFSASGDQKLNSSEIFMESGFSGTTSNRHDFIVTFQDNYPGRKSSSTDFISGDLVLLRSPRWKSYELVVYGIVLCNSVVAVGGRKSESGREGRGSSDDNDLICVLIRTQERDHADQKENFSVLTELCLANQRSSNWKWRLEQVYNLTTSAREFQAMKSVAFLPLTIKQSLLEGNMKKTASGEQAVASADTKNRVKQHISPGLYSELERKYNSSQLDAIIGCIGEENHVIIQGPPGTGKTKTILGVLSALLDGAAVGAPKKSKESTRIRVGASLKNDTSSSVSKSVAETSIRILVAAPSNAAVDELIVRLLNEGIYDGVKCSSYRPRIVRVGRPESLQQQRPANERGQPDSSLTDNKKIKKKWRKYAQEVEEILLENLVTKHRKAFPNTKMARQGIVKNAQIVFCTLSGAGSVAMCDFAQEFDAVVIDEAAQAVEASALIPFKFRPNRIILVGDHRQLPATVISKKLIDIGYDRSLFQRLIENGSQVFLLDKQYRMHPDISNFPSTYFYRGKLIQDAKLKDWTARKYHAHRLFQPFLFYDVLSGQQSQVSGSKSLRNLNEIEFILLLVRELLRKYPEMDWRKKIGIIAPYKQQIYELGSHLSRLERDLDQCLEIEVNTVDGFQGREKEIIIYSCVRTSSGGNRNRNGKLDAFWADERRMNVAITRAKSSLWIIGNSNLLEQSRAWRALIRMAKDHKKYILDTETDL</sequence>
<keyword evidence="1" id="KW-0547">Nucleotide-binding</keyword>
<feature type="compositionally biased region" description="Basic and acidic residues" evidence="5">
    <location>
        <begin position="20"/>
        <end position="38"/>
    </location>
</feature>
<feature type="compositionally biased region" description="Basic and acidic residues" evidence="5">
    <location>
        <begin position="1"/>
        <end position="13"/>
    </location>
</feature>
<reference evidence="9" key="2">
    <citation type="submission" date="2010-04" db="EMBL/GenBank/DDBJ databases">
        <authorList>
            <person name="Buell R."/>
            <person name="Hamilton J."/>
            <person name="Hostetler J."/>
        </authorList>
    </citation>
    <scope>NUCLEOTIDE SEQUENCE [LARGE SCALE GENOMIC DNA]</scope>
    <source>
        <strain evidence="9">DAOM:BR144</strain>
    </source>
</reference>
<dbReference type="eggNOG" id="KOG1801">
    <property type="taxonomic scope" value="Eukaryota"/>
</dbReference>
<dbReference type="VEuPathDB" id="FungiDB:PYU1_G001787"/>
<dbReference type="InterPro" id="IPR041677">
    <property type="entry name" value="DNA2/NAM7_AAA_11"/>
</dbReference>
<organism evidence="8 9">
    <name type="scientific">Globisporangium ultimum (strain ATCC 200006 / CBS 805.95 / DAOM BR144)</name>
    <name type="common">Pythium ultimum</name>
    <dbReference type="NCBI Taxonomy" id="431595"/>
    <lineage>
        <taxon>Eukaryota</taxon>
        <taxon>Sar</taxon>
        <taxon>Stramenopiles</taxon>
        <taxon>Oomycota</taxon>
        <taxon>Peronosporomycetes</taxon>
        <taxon>Pythiales</taxon>
        <taxon>Pythiaceae</taxon>
        <taxon>Globisporangium</taxon>
    </lineage>
</organism>
<keyword evidence="4" id="KW-0067">ATP-binding</keyword>
<evidence type="ECO:0000256" key="3">
    <source>
        <dbReference type="ARBA" id="ARBA00022806"/>
    </source>
</evidence>
<dbReference type="InterPro" id="IPR045055">
    <property type="entry name" value="DNA2/NAM7-like"/>
</dbReference>
<dbReference type="GO" id="GO:0016787">
    <property type="term" value="F:hydrolase activity"/>
    <property type="evidence" value="ECO:0007669"/>
    <property type="project" value="UniProtKB-KW"/>
</dbReference>
<dbReference type="EMBL" id="GL376634">
    <property type="status" value="NOT_ANNOTATED_CDS"/>
    <property type="molecule type" value="Genomic_DNA"/>
</dbReference>
<dbReference type="Pfam" id="PF13087">
    <property type="entry name" value="AAA_12"/>
    <property type="match status" value="1"/>
</dbReference>
<feature type="region of interest" description="Disordered" evidence="5">
    <location>
        <begin position="622"/>
        <end position="648"/>
    </location>
</feature>
<name>K3W9Z7_GLOUD</name>
<feature type="compositionally biased region" description="Polar residues" evidence="5">
    <location>
        <begin position="123"/>
        <end position="136"/>
    </location>
</feature>
<feature type="domain" description="DNA2/NAM7 helicase helicase" evidence="6">
    <location>
        <begin position="642"/>
        <end position="755"/>
    </location>
</feature>
<keyword evidence="9" id="KW-1185">Reference proteome</keyword>
<dbReference type="CDD" id="cd18808">
    <property type="entry name" value="SF1_C_Upf1"/>
    <property type="match status" value="1"/>
</dbReference>
<dbReference type="Proteomes" id="UP000019132">
    <property type="component" value="Unassembled WGS sequence"/>
</dbReference>
<dbReference type="InterPro" id="IPR027417">
    <property type="entry name" value="P-loop_NTPase"/>
</dbReference>
<reference evidence="8" key="3">
    <citation type="submission" date="2015-02" db="UniProtKB">
        <authorList>
            <consortium name="EnsemblProtists"/>
        </authorList>
    </citation>
    <scope>IDENTIFICATION</scope>
    <source>
        <strain evidence="8">DAOM BR144</strain>
    </source>
</reference>
<evidence type="ECO:0000259" key="7">
    <source>
        <dbReference type="Pfam" id="PF13087"/>
    </source>
</evidence>
<evidence type="ECO:0000313" key="9">
    <source>
        <dbReference type="Proteomes" id="UP000019132"/>
    </source>
</evidence>
<dbReference type="CDD" id="cd18042">
    <property type="entry name" value="DEXXQc_SETX"/>
    <property type="match status" value="1"/>
</dbReference>
<feature type="compositionally biased region" description="Acidic residues" evidence="5">
    <location>
        <begin position="44"/>
        <end position="54"/>
    </location>
</feature>
<protein>
    <recommendedName>
        <fullName evidence="10">Helicase ATP-binding domain-containing protein</fullName>
    </recommendedName>
</protein>
<evidence type="ECO:0000256" key="2">
    <source>
        <dbReference type="ARBA" id="ARBA00022801"/>
    </source>
</evidence>
<dbReference type="PANTHER" id="PTHR10887">
    <property type="entry name" value="DNA2/NAM7 HELICASE FAMILY"/>
    <property type="match status" value="1"/>
</dbReference>
<dbReference type="GO" id="GO:0004386">
    <property type="term" value="F:helicase activity"/>
    <property type="evidence" value="ECO:0007669"/>
    <property type="project" value="UniProtKB-KW"/>
</dbReference>
<keyword evidence="2" id="KW-0378">Hydrolase</keyword>
<evidence type="ECO:0000313" key="8">
    <source>
        <dbReference type="EnsemblProtists" id="PYU1_T001788"/>
    </source>
</evidence>
<dbReference type="PANTHER" id="PTHR10887:SF495">
    <property type="entry name" value="HELICASE SENATAXIN ISOFORM X1-RELATED"/>
    <property type="match status" value="1"/>
</dbReference>
<reference evidence="9" key="1">
    <citation type="journal article" date="2010" name="Genome Biol.">
        <title>Genome sequence of the necrotrophic plant pathogen Pythium ultimum reveals original pathogenicity mechanisms and effector repertoire.</title>
        <authorList>
            <person name="Levesque C.A."/>
            <person name="Brouwer H."/>
            <person name="Cano L."/>
            <person name="Hamilton J.P."/>
            <person name="Holt C."/>
            <person name="Huitema E."/>
            <person name="Raffaele S."/>
            <person name="Robideau G.P."/>
            <person name="Thines M."/>
            <person name="Win J."/>
            <person name="Zerillo M.M."/>
            <person name="Beakes G.W."/>
            <person name="Boore J.L."/>
            <person name="Busam D."/>
            <person name="Dumas B."/>
            <person name="Ferriera S."/>
            <person name="Fuerstenberg S.I."/>
            <person name="Gachon C.M."/>
            <person name="Gaulin E."/>
            <person name="Govers F."/>
            <person name="Grenville-Briggs L."/>
            <person name="Horner N."/>
            <person name="Hostetler J."/>
            <person name="Jiang R.H."/>
            <person name="Johnson J."/>
            <person name="Krajaejun T."/>
            <person name="Lin H."/>
            <person name="Meijer H.J."/>
            <person name="Moore B."/>
            <person name="Morris P."/>
            <person name="Phuntmart V."/>
            <person name="Puiu D."/>
            <person name="Shetty J."/>
            <person name="Stajich J.E."/>
            <person name="Tripathy S."/>
            <person name="Wawra S."/>
            <person name="van West P."/>
            <person name="Whitty B.R."/>
            <person name="Coutinho P.M."/>
            <person name="Henrissat B."/>
            <person name="Martin F."/>
            <person name="Thomas P.D."/>
            <person name="Tyler B.M."/>
            <person name="De Vries R.P."/>
            <person name="Kamoun S."/>
            <person name="Yandell M."/>
            <person name="Tisserat N."/>
            <person name="Buell C.R."/>
        </authorList>
    </citation>
    <scope>NUCLEOTIDE SEQUENCE</scope>
    <source>
        <strain evidence="9">DAOM:BR144</strain>
    </source>
</reference>
<accession>K3W9Z7</accession>
<dbReference type="HOGENOM" id="CLU_001666_11_1_1"/>
<proteinExistence type="predicted"/>
<evidence type="ECO:0000259" key="6">
    <source>
        <dbReference type="Pfam" id="PF13086"/>
    </source>
</evidence>
<dbReference type="GO" id="GO:0005694">
    <property type="term" value="C:chromosome"/>
    <property type="evidence" value="ECO:0007669"/>
    <property type="project" value="UniProtKB-ARBA"/>
</dbReference>
<dbReference type="Pfam" id="PF13086">
    <property type="entry name" value="AAA_11"/>
    <property type="match status" value="1"/>
</dbReference>
<keyword evidence="3" id="KW-0347">Helicase</keyword>
<feature type="region of interest" description="Disordered" evidence="5">
    <location>
        <begin position="1"/>
        <end position="169"/>
    </location>
</feature>
<evidence type="ECO:0000256" key="4">
    <source>
        <dbReference type="ARBA" id="ARBA00022840"/>
    </source>
</evidence>
<dbReference type="Gene3D" id="3.40.50.300">
    <property type="entry name" value="P-loop containing nucleotide triphosphate hydrolases"/>
    <property type="match status" value="2"/>
</dbReference>
<dbReference type="InterPro" id="IPR041679">
    <property type="entry name" value="DNA2/NAM7-like_C"/>
</dbReference>
<evidence type="ECO:0000256" key="5">
    <source>
        <dbReference type="SAM" id="MobiDB-lite"/>
    </source>
</evidence>
<dbReference type="SUPFAM" id="SSF52540">
    <property type="entry name" value="P-loop containing nucleoside triphosphate hydrolases"/>
    <property type="match status" value="1"/>
</dbReference>
<dbReference type="InterPro" id="IPR047187">
    <property type="entry name" value="SF1_C_Upf1"/>
</dbReference>
<dbReference type="EnsemblProtists" id="PYU1_T001788">
    <property type="protein sequence ID" value="PYU1_T001788"/>
    <property type="gene ID" value="PYU1_G001787"/>
</dbReference>
<dbReference type="InParanoid" id="K3W9Z7"/>
<feature type="domain" description="DNA2/NAM7 helicase-like C-terminal" evidence="7">
    <location>
        <begin position="762"/>
        <end position="966"/>
    </location>
</feature>
<evidence type="ECO:0008006" key="10">
    <source>
        <dbReference type="Google" id="ProtNLM"/>
    </source>
</evidence>